<reference evidence="2" key="1">
    <citation type="submission" date="2021-02" db="EMBL/GenBank/DDBJ databases">
        <authorList>
            <person name="Nowell W R."/>
        </authorList>
    </citation>
    <scope>NUCLEOTIDE SEQUENCE</scope>
</reference>
<dbReference type="Gene3D" id="3.30.560.10">
    <property type="entry name" value="Glucose Oxidase, domain 3"/>
    <property type="match status" value="1"/>
</dbReference>
<dbReference type="GO" id="GO:0030667">
    <property type="term" value="C:secretory granule membrane"/>
    <property type="evidence" value="ECO:0007669"/>
    <property type="project" value="TreeGrafter"/>
</dbReference>
<dbReference type="CDD" id="cd09631">
    <property type="entry name" value="DOMON_DOH"/>
    <property type="match status" value="1"/>
</dbReference>
<dbReference type="InterPro" id="IPR000945">
    <property type="entry name" value="DBH-like"/>
</dbReference>
<feature type="domain" description="DOMON" evidence="1">
    <location>
        <begin position="182"/>
        <end position="300"/>
    </location>
</feature>
<dbReference type="GO" id="GO:0042420">
    <property type="term" value="P:dopamine catabolic process"/>
    <property type="evidence" value="ECO:0007669"/>
    <property type="project" value="TreeGrafter"/>
</dbReference>
<dbReference type="Gene3D" id="2.60.40.1210">
    <property type="entry name" value="Cellobiose dehydrogenase, cytochrome domain"/>
    <property type="match status" value="1"/>
</dbReference>
<comment type="caution">
    <text evidence="2">The sequence shown here is derived from an EMBL/GenBank/DDBJ whole genome shotgun (WGS) entry which is preliminary data.</text>
</comment>
<organism evidence="2 3">
    <name type="scientific">Rotaria magnacalcarata</name>
    <dbReference type="NCBI Taxonomy" id="392030"/>
    <lineage>
        <taxon>Eukaryota</taxon>
        <taxon>Metazoa</taxon>
        <taxon>Spiralia</taxon>
        <taxon>Gnathifera</taxon>
        <taxon>Rotifera</taxon>
        <taxon>Eurotatoria</taxon>
        <taxon>Bdelloidea</taxon>
        <taxon>Philodinida</taxon>
        <taxon>Philodinidae</taxon>
        <taxon>Rotaria</taxon>
    </lineage>
</organism>
<dbReference type="Pfam" id="PF03351">
    <property type="entry name" value="DOMON"/>
    <property type="match status" value="1"/>
</dbReference>
<dbReference type="InterPro" id="IPR005018">
    <property type="entry name" value="DOMON_domain"/>
</dbReference>
<dbReference type="InterPro" id="IPR036188">
    <property type="entry name" value="FAD/NAD-bd_sf"/>
</dbReference>
<dbReference type="AlphaFoldDB" id="A0A8S2RG78"/>
<accession>A0A8S2RG78</accession>
<sequence length="325" mass="37546">MVPDPQIHILPVTTDCKLFKYHNLKPDINENYYKPHVSDGYQWTVVYFPTVLHPKSKDKEDVRILIEGCKQADKLCQTEPLKRKLRSLAQKMNENESTEDEDQFWESFVRKYALDFRHAISTRKIGIEKYLMTVVTPDIRAKGNSLFFTAMGLLQIVSNIHCMSSPIRPFATYRNRTELIDNVADLWWTVNDVSKEIIFELHAKTTGWIALGIAAVDGVTENADMAIGWIDANGRLHFEDRYAVGFTLPVKDSTTQDWFGLQGREENSWTAIQFKRALNTTDSMDVPIESGMNILLFAYGLIDPNPDITYHENRRIMRELPLWKP</sequence>
<dbReference type="PANTHER" id="PTHR10157:SF23">
    <property type="entry name" value="MOXD1 HOMOLOG 1"/>
    <property type="match status" value="1"/>
</dbReference>
<dbReference type="Proteomes" id="UP000681720">
    <property type="component" value="Unassembled WGS sequence"/>
</dbReference>
<dbReference type="PANTHER" id="PTHR10157">
    <property type="entry name" value="DOPAMINE BETA HYDROXYLASE RELATED"/>
    <property type="match status" value="1"/>
</dbReference>
<dbReference type="Gene3D" id="3.50.50.60">
    <property type="entry name" value="FAD/NAD(P)-binding domain"/>
    <property type="match status" value="1"/>
</dbReference>
<name>A0A8S2RG78_9BILA</name>
<protein>
    <recommendedName>
        <fullName evidence="1">DOMON domain-containing protein</fullName>
    </recommendedName>
</protein>
<dbReference type="GO" id="GO:0042421">
    <property type="term" value="P:norepinephrine biosynthetic process"/>
    <property type="evidence" value="ECO:0007669"/>
    <property type="project" value="TreeGrafter"/>
</dbReference>
<dbReference type="GO" id="GO:0006589">
    <property type="term" value="P:octopamine biosynthetic process"/>
    <property type="evidence" value="ECO:0007669"/>
    <property type="project" value="TreeGrafter"/>
</dbReference>
<evidence type="ECO:0000313" key="2">
    <source>
        <dbReference type="EMBL" id="CAF4160990.1"/>
    </source>
</evidence>
<dbReference type="SMART" id="SM00664">
    <property type="entry name" value="DoH"/>
    <property type="match status" value="1"/>
</dbReference>
<dbReference type="GO" id="GO:0004500">
    <property type="term" value="F:dopamine beta-monooxygenase activity"/>
    <property type="evidence" value="ECO:0007669"/>
    <property type="project" value="InterPro"/>
</dbReference>
<evidence type="ECO:0000313" key="3">
    <source>
        <dbReference type="Proteomes" id="UP000681720"/>
    </source>
</evidence>
<gene>
    <name evidence="2" type="ORF">GIL414_LOCUS19943</name>
</gene>
<dbReference type="PROSITE" id="PS50836">
    <property type="entry name" value="DOMON"/>
    <property type="match status" value="1"/>
</dbReference>
<evidence type="ECO:0000259" key="1">
    <source>
        <dbReference type="PROSITE" id="PS50836"/>
    </source>
</evidence>
<dbReference type="InterPro" id="IPR045266">
    <property type="entry name" value="DOH_DOMON"/>
</dbReference>
<dbReference type="EMBL" id="CAJOBJ010011650">
    <property type="protein sequence ID" value="CAF4160990.1"/>
    <property type="molecule type" value="Genomic_DNA"/>
</dbReference>
<dbReference type="GO" id="GO:0005615">
    <property type="term" value="C:extracellular space"/>
    <property type="evidence" value="ECO:0007669"/>
    <property type="project" value="TreeGrafter"/>
</dbReference>
<proteinExistence type="predicted"/>